<evidence type="ECO:0000313" key="2">
    <source>
        <dbReference type="Proteomes" id="UP001054945"/>
    </source>
</evidence>
<proteinExistence type="predicted"/>
<name>A0AAV4NIL4_CAEEX</name>
<sequence length="244" mass="27009">MMEMEVPVDCSLPEGVPSLGAEANVSTNVPKKVSPEDTCRQFATKEMKILDDIISTTKNSDLQSDYDQMNANLTLLHSERALRVIQISATHLIQRLIPESLFSALQTFCHEYSNQYEIIGNESTFSFEHTLGKHELRRRTGPYPSNPCWADSTQPLGRWDGGIGVTDAEDASNWGRLRSAVDNLTRPSPNCLIRPSIVYDNQATKILDIYNAAPIRTVIDAEQQCSGSNSIPILAGPNPDSFVL</sequence>
<reference evidence="1 2" key="1">
    <citation type="submission" date="2021-06" db="EMBL/GenBank/DDBJ databases">
        <title>Caerostris extrusa draft genome.</title>
        <authorList>
            <person name="Kono N."/>
            <person name="Arakawa K."/>
        </authorList>
    </citation>
    <scope>NUCLEOTIDE SEQUENCE [LARGE SCALE GENOMIC DNA]</scope>
</reference>
<organism evidence="1 2">
    <name type="scientific">Caerostris extrusa</name>
    <name type="common">Bark spider</name>
    <name type="synonym">Caerostris bankana</name>
    <dbReference type="NCBI Taxonomy" id="172846"/>
    <lineage>
        <taxon>Eukaryota</taxon>
        <taxon>Metazoa</taxon>
        <taxon>Ecdysozoa</taxon>
        <taxon>Arthropoda</taxon>
        <taxon>Chelicerata</taxon>
        <taxon>Arachnida</taxon>
        <taxon>Araneae</taxon>
        <taxon>Araneomorphae</taxon>
        <taxon>Entelegynae</taxon>
        <taxon>Araneoidea</taxon>
        <taxon>Araneidae</taxon>
        <taxon>Caerostris</taxon>
    </lineage>
</organism>
<evidence type="ECO:0000313" key="1">
    <source>
        <dbReference type="EMBL" id="GIX84654.1"/>
    </source>
</evidence>
<accession>A0AAV4NIL4</accession>
<comment type="caution">
    <text evidence="1">The sequence shown here is derived from an EMBL/GenBank/DDBJ whole genome shotgun (WGS) entry which is preliminary data.</text>
</comment>
<dbReference type="EMBL" id="BPLR01003444">
    <property type="protein sequence ID" value="GIX84654.1"/>
    <property type="molecule type" value="Genomic_DNA"/>
</dbReference>
<keyword evidence="2" id="KW-1185">Reference proteome</keyword>
<dbReference type="AlphaFoldDB" id="A0AAV4NIL4"/>
<protein>
    <submittedName>
        <fullName evidence="1">Uncharacterized protein</fullName>
    </submittedName>
</protein>
<gene>
    <name evidence="1" type="ORF">CEXT_677131</name>
</gene>
<dbReference type="Proteomes" id="UP001054945">
    <property type="component" value="Unassembled WGS sequence"/>
</dbReference>